<dbReference type="EMBL" id="JAAAPK010000001">
    <property type="protein sequence ID" value="NBC38831.1"/>
    <property type="molecule type" value="Genomic_DNA"/>
</dbReference>
<accession>A0A7X4Y5B7</accession>
<sequence>MIHSDEKVRQMARSLLPSKNREAARTSRKHIHRAARKEARQELAVWMKSGDMEHDLPPFAPWERKEISGEVRWRRGGDKVMPFIRWATARTRELRREDRLSHVRSLLPPGVIGEHALGHVEHTTAFRDPTEVEWRVLQWSRSGRKVHRMERGEMAQLLRALLAAPDGHATFNRFLRERHTWTRTVNAQVPENRKLATLLKHRPLLGVHDVLPFLDTLEPAAWDPYFRWGTLTPPLHWARLFLQRFKEHRGCIPSVLAALEAEGLMERAVPAHPREAHAR</sequence>
<protein>
    <submittedName>
        <fullName evidence="2">Uncharacterized protein</fullName>
    </submittedName>
</protein>
<evidence type="ECO:0000256" key="1">
    <source>
        <dbReference type="SAM" id="MobiDB-lite"/>
    </source>
</evidence>
<evidence type="ECO:0000313" key="3">
    <source>
        <dbReference type="Proteomes" id="UP000537825"/>
    </source>
</evidence>
<name>A0A7X4Y5B7_9BACT</name>
<feature type="region of interest" description="Disordered" evidence="1">
    <location>
        <begin position="1"/>
        <end position="29"/>
    </location>
</feature>
<proteinExistence type="predicted"/>
<organism evidence="2 3">
    <name type="scientific">Corallococcus exiguus</name>
    <dbReference type="NCBI Taxonomy" id="83462"/>
    <lineage>
        <taxon>Bacteria</taxon>
        <taxon>Pseudomonadati</taxon>
        <taxon>Myxococcota</taxon>
        <taxon>Myxococcia</taxon>
        <taxon>Myxococcales</taxon>
        <taxon>Cystobacterineae</taxon>
        <taxon>Myxococcaceae</taxon>
        <taxon>Corallococcus</taxon>
    </lineage>
</organism>
<comment type="caution">
    <text evidence="2">The sequence shown here is derived from an EMBL/GenBank/DDBJ whole genome shotgun (WGS) entry which is preliminary data.</text>
</comment>
<dbReference type="AlphaFoldDB" id="A0A7X4Y5B7"/>
<gene>
    <name evidence="2" type="ORF">GTZ93_03255</name>
</gene>
<dbReference type="Proteomes" id="UP000537825">
    <property type="component" value="Unassembled WGS sequence"/>
</dbReference>
<reference evidence="2 3" key="1">
    <citation type="submission" date="2020-01" db="EMBL/GenBank/DDBJ databases">
        <title>The draft genome sequence of Corallococcus exiguus DSM 14696.</title>
        <authorList>
            <person name="Zhang X."/>
            <person name="Zhu H."/>
        </authorList>
    </citation>
    <scope>NUCLEOTIDE SEQUENCE [LARGE SCALE GENOMIC DNA]</scope>
    <source>
        <strain evidence="2 3">DSM 14696</strain>
    </source>
</reference>
<keyword evidence="3" id="KW-1185">Reference proteome</keyword>
<dbReference type="RefSeq" id="WP_139919086.1">
    <property type="nucleotide sequence ID" value="NZ_CBCSLE010000147.1"/>
</dbReference>
<evidence type="ECO:0000313" key="2">
    <source>
        <dbReference type="EMBL" id="NBC38831.1"/>
    </source>
</evidence>